<protein>
    <submittedName>
        <fullName evidence="1">Uncharacterized protein</fullName>
    </submittedName>
</protein>
<evidence type="ECO:0000313" key="2">
    <source>
        <dbReference type="Proteomes" id="UP001177021"/>
    </source>
</evidence>
<organism evidence="1 2">
    <name type="scientific">Trifolium pratense</name>
    <name type="common">Red clover</name>
    <dbReference type="NCBI Taxonomy" id="57577"/>
    <lineage>
        <taxon>Eukaryota</taxon>
        <taxon>Viridiplantae</taxon>
        <taxon>Streptophyta</taxon>
        <taxon>Embryophyta</taxon>
        <taxon>Tracheophyta</taxon>
        <taxon>Spermatophyta</taxon>
        <taxon>Magnoliopsida</taxon>
        <taxon>eudicotyledons</taxon>
        <taxon>Gunneridae</taxon>
        <taxon>Pentapetalae</taxon>
        <taxon>rosids</taxon>
        <taxon>fabids</taxon>
        <taxon>Fabales</taxon>
        <taxon>Fabaceae</taxon>
        <taxon>Papilionoideae</taxon>
        <taxon>50 kb inversion clade</taxon>
        <taxon>NPAAA clade</taxon>
        <taxon>Hologalegina</taxon>
        <taxon>IRL clade</taxon>
        <taxon>Trifolieae</taxon>
        <taxon>Trifolium</taxon>
    </lineage>
</organism>
<dbReference type="Proteomes" id="UP001177021">
    <property type="component" value="Unassembled WGS sequence"/>
</dbReference>
<name>A0ACB0J0G1_TRIPR</name>
<accession>A0ACB0J0G1</accession>
<reference evidence="1" key="1">
    <citation type="submission" date="2023-10" db="EMBL/GenBank/DDBJ databases">
        <authorList>
            <person name="Rodriguez Cubillos JULIANA M."/>
            <person name="De Vega J."/>
        </authorList>
    </citation>
    <scope>NUCLEOTIDE SEQUENCE</scope>
</reference>
<keyword evidence="2" id="KW-1185">Reference proteome</keyword>
<dbReference type="EMBL" id="CASHSV030000013">
    <property type="protein sequence ID" value="CAJ2637897.1"/>
    <property type="molecule type" value="Genomic_DNA"/>
</dbReference>
<sequence length="229" mass="27307">MANHIDLLPEDILLKMVVEKVATNSFVNFFNMQATDRQFRKLSNNPDVLKKVSFEDYPKILWEPNQNILHFLKRFEVSGNPEVLFSQGLREFFDWPVGNISGLRKLKIAAESGYKPAKYVYGMIKLCYENNESRKEGIDHVRSLRVAKCMMQLRMKMHQISHYFWRYNRMLVRNRTPICNSFPTCKGWGLKRNRWVFVDDEDDDMSLCENCRWDHELNVFYGIFHIHNI</sequence>
<evidence type="ECO:0000313" key="1">
    <source>
        <dbReference type="EMBL" id="CAJ2637897.1"/>
    </source>
</evidence>
<proteinExistence type="predicted"/>
<comment type="caution">
    <text evidence="1">The sequence shown here is derived from an EMBL/GenBank/DDBJ whole genome shotgun (WGS) entry which is preliminary data.</text>
</comment>
<gene>
    <name evidence="1" type="ORF">MILVUS5_LOCUS8189</name>
</gene>